<sequence length="73" mass="7457">MSVDASPILITSSPVEVTPAENASASAGDEGRISWPIITVAGSRSCCKKRANASPVANVKSGVISVSTRPRMS</sequence>
<dbReference type="EMBL" id="CAFBMZ010000005">
    <property type="protein sequence ID" value="CAB4916181.1"/>
    <property type="molecule type" value="Genomic_DNA"/>
</dbReference>
<accession>A0A6J7H5I1</accession>
<organism evidence="1">
    <name type="scientific">freshwater metagenome</name>
    <dbReference type="NCBI Taxonomy" id="449393"/>
    <lineage>
        <taxon>unclassified sequences</taxon>
        <taxon>metagenomes</taxon>
        <taxon>ecological metagenomes</taxon>
    </lineage>
</organism>
<protein>
    <submittedName>
        <fullName evidence="1">Unannotated protein</fullName>
    </submittedName>
</protein>
<proteinExistence type="predicted"/>
<evidence type="ECO:0000313" key="1">
    <source>
        <dbReference type="EMBL" id="CAB4916181.1"/>
    </source>
</evidence>
<name>A0A6J7H5I1_9ZZZZ</name>
<reference evidence="1" key="1">
    <citation type="submission" date="2020-05" db="EMBL/GenBank/DDBJ databases">
        <authorList>
            <person name="Chiriac C."/>
            <person name="Salcher M."/>
            <person name="Ghai R."/>
            <person name="Kavagutti S V."/>
        </authorList>
    </citation>
    <scope>NUCLEOTIDE SEQUENCE</scope>
</reference>
<dbReference type="AlphaFoldDB" id="A0A6J7H5I1"/>
<gene>
    <name evidence="1" type="ORF">UFOPK3684_00108</name>
</gene>